<protein>
    <submittedName>
        <fullName evidence="4">Sulfatase</fullName>
    </submittedName>
</protein>
<dbReference type="AlphaFoldDB" id="A0A4U1CFH6"/>
<dbReference type="InterPro" id="IPR017850">
    <property type="entry name" value="Alkaline_phosphatase_core_sf"/>
</dbReference>
<comment type="caution">
    <text evidence="4">The sequence shown here is derived from an EMBL/GenBank/DDBJ whole genome shotgun (WGS) entry which is preliminary data.</text>
</comment>
<accession>A0A4U1CFH6</accession>
<dbReference type="PANTHER" id="PTHR43108:SF6">
    <property type="entry name" value="N-SULPHOGLUCOSAMINE SULPHOHYDROLASE"/>
    <property type="match status" value="1"/>
</dbReference>
<sequence length="523" mass="60299">MMFRLLTIFAFIGISAVLISAKLFGINRHKEAAPQKPNIIFIISDDHAYQAIGAYGNKIAKTPNIDRLAKEGAILNNQLVTNSICGPSRACFLTGKYSHINGYKANDGKFDVKQQMLSGLLSKEGYQTAWIGKWHLGTLPGKAFDHWEIMPDQGFYYNPDFINQQNDTVRTAGYVTDIITQKATDWLDKRDKTKPFFLVVGEKATHREWLPDIQDLGAYDHVNFPIPATFFDDYDGREAAKEQYMSIAKAMELDRDLKVNVDFENFLLYKRMNKAQREAFSNYYIQKVTKDFEAKKPSGKELAIWKYQRYMKDYYATANSLDRNIGKMLDYLDKKELSQNTIVIYASDQGFYLGEHGWFDKRFMYEESLKTPFVIRYPGKIKAGSKVNNVVANIDWAPTLLDMAGGKIPMDIQGRSFWSALNGSKTGLAEKPVYYHYYEYPGPHLVHPHFGIRTSQYKLIRFYGKLNSWEFYDLKNDKHELHNLAADKKYEALLKSFKSKLLTAAQEYKDQDAIKYLTLQVLE</sequence>
<organism evidence="4 5">
    <name type="scientific">Pedobacter frigoris</name>
    <dbReference type="NCBI Taxonomy" id="2571272"/>
    <lineage>
        <taxon>Bacteria</taxon>
        <taxon>Pseudomonadati</taxon>
        <taxon>Bacteroidota</taxon>
        <taxon>Sphingobacteriia</taxon>
        <taxon>Sphingobacteriales</taxon>
        <taxon>Sphingobacteriaceae</taxon>
        <taxon>Pedobacter</taxon>
    </lineage>
</organism>
<gene>
    <name evidence="4" type="ORF">FA047_17415</name>
</gene>
<proteinExistence type="inferred from homology"/>
<keyword evidence="5" id="KW-1185">Reference proteome</keyword>
<evidence type="ECO:0000256" key="2">
    <source>
        <dbReference type="ARBA" id="ARBA00022801"/>
    </source>
</evidence>
<dbReference type="GO" id="GO:0016787">
    <property type="term" value="F:hydrolase activity"/>
    <property type="evidence" value="ECO:0007669"/>
    <property type="project" value="UniProtKB-KW"/>
</dbReference>
<dbReference type="EMBL" id="SWBQ01000005">
    <property type="protein sequence ID" value="TKC04363.1"/>
    <property type="molecule type" value="Genomic_DNA"/>
</dbReference>
<evidence type="ECO:0000256" key="1">
    <source>
        <dbReference type="ARBA" id="ARBA00008779"/>
    </source>
</evidence>
<dbReference type="Proteomes" id="UP000307244">
    <property type="component" value="Unassembled WGS sequence"/>
</dbReference>
<dbReference type="InterPro" id="IPR024607">
    <property type="entry name" value="Sulfatase_CS"/>
</dbReference>
<dbReference type="Gene3D" id="3.40.720.10">
    <property type="entry name" value="Alkaline Phosphatase, subunit A"/>
    <property type="match status" value="1"/>
</dbReference>
<evidence type="ECO:0000259" key="3">
    <source>
        <dbReference type="Pfam" id="PF16347"/>
    </source>
</evidence>
<name>A0A4U1CFH6_9SPHI</name>
<reference evidence="4 5" key="1">
    <citation type="submission" date="2019-04" db="EMBL/GenBank/DDBJ databases">
        <title>Pedobacter sp. RP-3-15 sp. nov., isolated from Arctic soil.</title>
        <authorList>
            <person name="Dahal R.H."/>
            <person name="Kim D.-U."/>
        </authorList>
    </citation>
    <scope>NUCLEOTIDE SEQUENCE [LARGE SCALE GENOMIC DNA]</scope>
    <source>
        <strain evidence="4 5">RP-3-15</strain>
    </source>
</reference>
<dbReference type="SUPFAM" id="SSF53649">
    <property type="entry name" value="Alkaline phosphatase-like"/>
    <property type="match status" value="1"/>
</dbReference>
<evidence type="ECO:0000313" key="5">
    <source>
        <dbReference type="Proteomes" id="UP000307244"/>
    </source>
</evidence>
<dbReference type="PROSITE" id="PS00523">
    <property type="entry name" value="SULFATASE_1"/>
    <property type="match status" value="1"/>
</dbReference>
<feature type="domain" description="N-sulphoglucosamine sulphohydrolase C-terminal" evidence="3">
    <location>
        <begin position="354"/>
        <end position="504"/>
    </location>
</feature>
<dbReference type="PROSITE" id="PS00149">
    <property type="entry name" value="SULFATASE_2"/>
    <property type="match status" value="1"/>
</dbReference>
<keyword evidence="2" id="KW-0378">Hydrolase</keyword>
<comment type="similarity">
    <text evidence="1">Belongs to the sulfatase family.</text>
</comment>
<dbReference type="CDD" id="cd16031">
    <property type="entry name" value="G6S_like"/>
    <property type="match status" value="1"/>
</dbReference>
<dbReference type="Pfam" id="PF16347">
    <property type="entry name" value="SGSH_C"/>
    <property type="match status" value="1"/>
</dbReference>
<dbReference type="InterPro" id="IPR032506">
    <property type="entry name" value="SGSH_C"/>
</dbReference>
<evidence type="ECO:0000313" key="4">
    <source>
        <dbReference type="EMBL" id="TKC04363.1"/>
    </source>
</evidence>
<dbReference type="PANTHER" id="PTHR43108">
    <property type="entry name" value="N-ACETYLGLUCOSAMINE-6-SULFATASE FAMILY MEMBER"/>
    <property type="match status" value="1"/>
</dbReference>
<dbReference type="OrthoDB" id="9789742at2"/>